<evidence type="ECO:0000259" key="2">
    <source>
        <dbReference type="Pfam" id="PF20597"/>
    </source>
</evidence>
<sequence length="339" mass="36635">MKLRKTGIVAGLLACSVSLPLTAAPFYLGDAANFNAYILQDMHGRNSDVEGRLAVAGNVDIKDYGIGLQLPENATQPVLVVGQDATVRDARIYHGDATAGGTIDIDDSVGLYDEGEFNNTHQFYADSSFDFAGTNTQLLAKSELWGQYEATSKVQINGDGTTIWDLTLTGDADINIFSIDAADFSSPNKSLIFDVPSTSYNIINVYGESVELFNTGFHYADGSKITDNRPEDGPAGRHTGRVTNNLLFNFVDATELLLHGVGFKGSILAPLADTTFYNGHIDGHFIVGNLQTPDGEQTGQVNDYRFGDFVDVSEPGTWAVMMAALAGLGWRRWLKRKAA</sequence>
<organism evidence="3 4">
    <name type="scientific">Salinimonas marina</name>
    <dbReference type="NCBI Taxonomy" id="2785918"/>
    <lineage>
        <taxon>Bacteria</taxon>
        <taxon>Pseudomonadati</taxon>
        <taxon>Pseudomonadota</taxon>
        <taxon>Gammaproteobacteria</taxon>
        <taxon>Alteromonadales</taxon>
        <taxon>Alteromonadaceae</taxon>
        <taxon>Alteromonas/Salinimonas group</taxon>
        <taxon>Salinimonas</taxon>
    </lineage>
</organism>
<dbReference type="EMBL" id="CP064795">
    <property type="protein sequence ID" value="QPG06083.1"/>
    <property type="molecule type" value="Genomic_DNA"/>
</dbReference>
<protein>
    <submittedName>
        <fullName evidence="3">Choice-of-anchor A family protein</fullName>
    </submittedName>
</protein>
<dbReference type="Proteomes" id="UP000595095">
    <property type="component" value="Chromosome"/>
</dbReference>
<evidence type="ECO:0000256" key="1">
    <source>
        <dbReference type="SAM" id="SignalP"/>
    </source>
</evidence>
<accession>A0A7S9DY89</accession>
<feature type="domain" description="Choice-of-anchor A" evidence="2">
    <location>
        <begin position="28"/>
        <end position="296"/>
    </location>
</feature>
<dbReference type="AlphaFoldDB" id="A0A7S9DY89"/>
<evidence type="ECO:0000313" key="3">
    <source>
        <dbReference type="EMBL" id="QPG06083.1"/>
    </source>
</evidence>
<feature type="signal peptide" evidence="1">
    <location>
        <begin position="1"/>
        <end position="23"/>
    </location>
</feature>
<keyword evidence="4" id="KW-1185">Reference proteome</keyword>
<dbReference type="NCBIfam" id="TIGR04215">
    <property type="entry name" value="choice_anch_A"/>
    <property type="match status" value="1"/>
</dbReference>
<reference evidence="3 4" key="1">
    <citation type="submission" date="2020-11" db="EMBL/GenBank/DDBJ databases">
        <title>Complete genome sequence for Salinimonas sp. strain G2-b.</title>
        <authorList>
            <person name="Park S.-J."/>
        </authorList>
    </citation>
    <scope>NUCLEOTIDE SEQUENCE [LARGE SCALE GENOMIC DNA]</scope>
    <source>
        <strain evidence="3 4">G2-b</strain>
    </source>
</reference>
<name>A0A7S9DY89_9ALTE</name>
<keyword evidence="1" id="KW-0732">Signal</keyword>
<evidence type="ECO:0000313" key="4">
    <source>
        <dbReference type="Proteomes" id="UP000595095"/>
    </source>
</evidence>
<feature type="chain" id="PRO_5032343813" evidence="1">
    <location>
        <begin position="24"/>
        <end position="339"/>
    </location>
</feature>
<dbReference type="Pfam" id="PF20597">
    <property type="entry name" value="pAdhesive_15"/>
    <property type="match status" value="1"/>
</dbReference>
<dbReference type="InterPro" id="IPR026588">
    <property type="entry name" value="Choice_anch_A"/>
</dbReference>
<proteinExistence type="predicted"/>
<dbReference type="RefSeq" id="WP_195811160.1">
    <property type="nucleotide sequence ID" value="NZ_CP064795.1"/>
</dbReference>
<dbReference type="KEGG" id="smaa:IT774_02305"/>
<gene>
    <name evidence="3" type="ORF">IT774_02305</name>
</gene>